<dbReference type="GO" id="GO:0005829">
    <property type="term" value="C:cytosol"/>
    <property type="evidence" value="ECO:0007669"/>
    <property type="project" value="TreeGrafter"/>
</dbReference>
<dbReference type="InterPro" id="IPR043129">
    <property type="entry name" value="ATPase_NBD"/>
</dbReference>
<name>A0A381U3S0_9ZZZZ</name>
<dbReference type="InterPro" id="IPR000577">
    <property type="entry name" value="Carb_kinase_FGGY"/>
</dbReference>
<keyword evidence="5" id="KW-0319">Glycerol metabolism</keyword>
<dbReference type="SUPFAM" id="SSF53067">
    <property type="entry name" value="Actin-like ATPase domain"/>
    <property type="match status" value="2"/>
</dbReference>
<dbReference type="FunFam" id="3.30.420.40:FF:000008">
    <property type="entry name" value="Glycerol kinase"/>
    <property type="match status" value="1"/>
</dbReference>
<dbReference type="EMBL" id="UINC01005682">
    <property type="protein sequence ID" value="SVA22892.1"/>
    <property type="molecule type" value="Genomic_DNA"/>
</dbReference>
<evidence type="ECO:0000313" key="9">
    <source>
        <dbReference type="EMBL" id="SVA22892.1"/>
    </source>
</evidence>
<comment type="similarity">
    <text evidence="1">Belongs to the FGGY kinase family.</text>
</comment>
<accession>A0A381U3S0</accession>
<dbReference type="Pfam" id="PF02782">
    <property type="entry name" value="FGGY_C"/>
    <property type="match status" value="1"/>
</dbReference>
<evidence type="ECO:0000256" key="5">
    <source>
        <dbReference type="ARBA" id="ARBA00022798"/>
    </source>
</evidence>
<dbReference type="PANTHER" id="PTHR10196">
    <property type="entry name" value="SUGAR KINASE"/>
    <property type="match status" value="1"/>
</dbReference>
<evidence type="ECO:0000256" key="3">
    <source>
        <dbReference type="ARBA" id="ARBA00022741"/>
    </source>
</evidence>
<dbReference type="GO" id="GO:0019563">
    <property type="term" value="P:glycerol catabolic process"/>
    <property type="evidence" value="ECO:0007669"/>
    <property type="project" value="TreeGrafter"/>
</dbReference>
<dbReference type="InterPro" id="IPR018485">
    <property type="entry name" value="FGGY_C"/>
</dbReference>
<keyword evidence="2" id="KW-0808">Transferase</keyword>
<evidence type="ECO:0000259" key="7">
    <source>
        <dbReference type="Pfam" id="PF00370"/>
    </source>
</evidence>
<keyword evidence="4" id="KW-0418">Kinase</keyword>
<dbReference type="PROSITE" id="PS00933">
    <property type="entry name" value="FGGY_KINASES_1"/>
    <property type="match status" value="1"/>
</dbReference>
<dbReference type="InterPro" id="IPR018484">
    <property type="entry name" value="FGGY_N"/>
</dbReference>
<dbReference type="NCBIfam" id="NF000756">
    <property type="entry name" value="PRK00047.1"/>
    <property type="match status" value="1"/>
</dbReference>
<keyword evidence="6" id="KW-0067">ATP-binding</keyword>
<dbReference type="PANTHER" id="PTHR10196:SF78">
    <property type="entry name" value="GLYCEROL KINASE"/>
    <property type="match status" value="1"/>
</dbReference>
<dbReference type="InterPro" id="IPR018483">
    <property type="entry name" value="Carb_kinase_FGGY_CS"/>
</dbReference>
<dbReference type="Pfam" id="PF00370">
    <property type="entry name" value="FGGY_N"/>
    <property type="match status" value="1"/>
</dbReference>
<evidence type="ECO:0000256" key="6">
    <source>
        <dbReference type="ARBA" id="ARBA00022840"/>
    </source>
</evidence>
<evidence type="ECO:0000256" key="2">
    <source>
        <dbReference type="ARBA" id="ARBA00022679"/>
    </source>
</evidence>
<dbReference type="AlphaFoldDB" id="A0A381U3S0"/>
<proteinExistence type="inferred from homology"/>
<dbReference type="PIRSF" id="PIRSF000538">
    <property type="entry name" value="GlpK"/>
    <property type="match status" value="1"/>
</dbReference>
<protein>
    <recommendedName>
        <fullName evidence="10">Glycerol kinase</fullName>
    </recommendedName>
</protein>
<dbReference type="GO" id="GO:0004370">
    <property type="term" value="F:glycerol kinase activity"/>
    <property type="evidence" value="ECO:0007669"/>
    <property type="project" value="TreeGrafter"/>
</dbReference>
<evidence type="ECO:0008006" key="10">
    <source>
        <dbReference type="Google" id="ProtNLM"/>
    </source>
</evidence>
<evidence type="ECO:0000256" key="1">
    <source>
        <dbReference type="ARBA" id="ARBA00009156"/>
    </source>
</evidence>
<feature type="non-terminal residue" evidence="9">
    <location>
        <position position="1"/>
    </location>
</feature>
<keyword evidence="3" id="KW-0547">Nucleotide-binding</keyword>
<dbReference type="Gene3D" id="3.30.420.40">
    <property type="match status" value="2"/>
</dbReference>
<gene>
    <name evidence="9" type="ORF">METZ01_LOCUS75746</name>
</gene>
<sequence length="467" mass="52401">QKVFKQIFPRDGWVEHDPLDILHSVIQCCEDILSRNLEKNINSLAITNQRETVIVWDKKNGKPLHNAIVWQDRRTQEYCNKIKEKGLENIIRDKTGLLLDPYFSASKINWIIKNNENIKNKIKKGEICVGTVDSWLIYNLTNKKVFATDITNASRTSLYNINSLEWDDELLEIFDIPKNIMPEVRDSDGYYGKTEILSRNLEIYGVVGDQQSAAIGQKCFREGDIKSTYGTGCFVLANTGETIVKSDNGLITTVASKIQGQVSYAIEGSIFMAGAIVDWFKDYLQLFDKYEEIIPLIDEAFDSSDSNVVLVPAFTGLGAPHWSPKSRAAIFGMNRDTGRKEIIHAGIQSVSLQTNDLLRAISKDLKKYDITLPKNLKIDGGMVENQLFVQNLANICNLEILCSSNKEATALGATILSGLGSNKYKNINDLDNVINKGQSFQNKMEVTARESIIAKWDLAVKQTIGMV</sequence>
<evidence type="ECO:0000256" key="4">
    <source>
        <dbReference type="ARBA" id="ARBA00022777"/>
    </source>
</evidence>
<reference evidence="9" key="1">
    <citation type="submission" date="2018-05" db="EMBL/GenBank/DDBJ databases">
        <authorList>
            <person name="Lanie J.A."/>
            <person name="Ng W.-L."/>
            <person name="Kazmierczak K.M."/>
            <person name="Andrzejewski T.M."/>
            <person name="Davidsen T.M."/>
            <person name="Wayne K.J."/>
            <person name="Tettelin H."/>
            <person name="Glass J.I."/>
            <person name="Rusch D."/>
            <person name="Podicherti R."/>
            <person name="Tsui H.-C.T."/>
            <person name="Winkler M.E."/>
        </authorList>
    </citation>
    <scope>NUCLEOTIDE SEQUENCE</scope>
</reference>
<feature type="domain" description="Carbohydrate kinase FGGY C-terminal" evidence="8">
    <location>
        <begin position="227"/>
        <end position="417"/>
    </location>
</feature>
<evidence type="ECO:0000259" key="8">
    <source>
        <dbReference type="Pfam" id="PF02782"/>
    </source>
</evidence>
<dbReference type="GO" id="GO:0005524">
    <property type="term" value="F:ATP binding"/>
    <property type="evidence" value="ECO:0007669"/>
    <property type="project" value="UniProtKB-KW"/>
</dbReference>
<organism evidence="9">
    <name type="scientific">marine metagenome</name>
    <dbReference type="NCBI Taxonomy" id="408172"/>
    <lineage>
        <taxon>unclassified sequences</taxon>
        <taxon>metagenomes</taxon>
        <taxon>ecological metagenomes</taxon>
    </lineage>
</organism>
<feature type="domain" description="Carbohydrate kinase FGGY N-terminal" evidence="7">
    <location>
        <begin position="3"/>
        <end position="216"/>
    </location>
</feature>